<evidence type="ECO:0000313" key="1">
    <source>
        <dbReference type="EMBL" id="KAK8887315.1"/>
    </source>
</evidence>
<gene>
    <name evidence="1" type="ORF">M9Y10_038353</name>
</gene>
<dbReference type="Proteomes" id="UP001470230">
    <property type="component" value="Unassembled WGS sequence"/>
</dbReference>
<keyword evidence="2" id="KW-1185">Reference proteome</keyword>
<proteinExistence type="predicted"/>
<accession>A0ABR2KBB5</accession>
<organism evidence="1 2">
    <name type="scientific">Tritrichomonas musculus</name>
    <dbReference type="NCBI Taxonomy" id="1915356"/>
    <lineage>
        <taxon>Eukaryota</taxon>
        <taxon>Metamonada</taxon>
        <taxon>Parabasalia</taxon>
        <taxon>Tritrichomonadida</taxon>
        <taxon>Tritrichomonadidae</taxon>
        <taxon>Tritrichomonas</taxon>
    </lineage>
</organism>
<reference evidence="1 2" key="1">
    <citation type="submission" date="2024-04" db="EMBL/GenBank/DDBJ databases">
        <title>Tritrichomonas musculus Genome.</title>
        <authorList>
            <person name="Alves-Ferreira E."/>
            <person name="Grigg M."/>
            <person name="Lorenzi H."/>
            <person name="Galac M."/>
        </authorList>
    </citation>
    <scope>NUCLEOTIDE SEQUENCE [LARGE SCALE GENOMIC DNA]</scope>
    <source>
        <strain evidence="1 2">EAF2021</strain>
    </source>
</reference>
<protein>
    <submittedName>
        <fullName evidence="1">Uncharacterized protein</fullName>
    </submittedName>
</protein>
<sequence>MQEPFTIYLRAKEPELLLLNRYKEKADERIEIIIEKSLAFDFISIIDFINAVYFDFYAIPMIRKRDKSSYIEIYRKEIKNPIRLPILYSFIVEFGKDFSYIKVFIKNYMLDFEYINKNETLCIRLTNKIQLNQFSYQVFQSFIRPNTIIYEIAKYFTGKIS</sequence>
<comment type="caution">
    <text evidence="1">The sequence shown here is derived from an EMBL/GenBank/DDBJ whole genome shotgun (WGS) entry which is preliminary data.</text>
</comment>
<dbReference type="EMBL" id="JAPFFF010000006">
    <property type="protein sequence ID" value="KAK8887315.1"/>
    <property type="molecule type" value="Genomic_DNA"/>
</dbReference>
<evidence type="ECO:0000313" key="2">
    <source>
        <dbReference type="Proteomes" id="UP001470230"/>
    </source>
</evidence>
<name>A0ABR2KBB5_9EUKA</name>